<keyword evidence="2" id="KW-1133">Transmembrane helix</keyword>
<evidence type="ECO:0000256" key="1">
    <source>
        <dbReference type="SAM" id="MobiDB-lite"/>
    </source>
</evidence>
<feature type="domain" description="DUF4190" evidence="3">
    <location>
        <begin position="74"/>
        <end position="128"/>
    </location>
</feature>
<feature type="compositionally biased region" description="Basic and acidic residues" evidence="1">
    <location>
        <begin position="1"/>
        <end position="10"/>
    </location>
</feature>
<reference evidence="4 5" key="1">
    <citation type="journal article" date="2015" name="Stand. Genomic Sci.">
        <title>Genomic Encyclopedia of Bacterial and Archaeal Type Strains, Phase III: the genomes of soil and plant-associated and newly described type strains.</title>
        <authorList>
            <person name="Whitman W.B."/>
            <person name="Woyke T."/>
            <person name="Klenk H.P."/>
            <person name="Zhou Y."/>
            <person name="Lilburn T.G."/>
            <person name="Beck B.J."/>
            <person name="De Vos P."/>
            <person name="Vandamme P."/>
            <person name="Eisen J.A."/>
            <person name="Garrity G."/>
            <person name="Hugenholtz P."/>
            <person name="Kyrpides N.C."/>
        </authorList>
    </citation>
    <scope>NUCLEOTIDE SEQUENCE [LARGE SCALE GENOMIC DNA]</scope>
    <source>
        <strain evidence="4 5">RF6</strain>
    </source>
</reference>
<keyword evidence="2" id="KW-0472">Membrane</keyword>
<dbReference type="RefSeq" id="WP_241988984.1">
    <property type="nucleotide sequence ID" value="NZ_QYAG01000001.1"/>
</dbReference>
<keyword evidence="5" id="KW-1185">Reference proteome</keyword>
<keyword evidence="2" id="KW-0812">Transmembrane</keyword>
<evidence type="ECO:0000259" key="3">
    <source>
        <dbReference type="Pfam" id="PF13828"/>
    </source>
</evidence>
<sequence>MSQDQPHGDADQQPPQYAPPLGGTPPQGAPQYAAPSYDAPQPGAWPASAPPVVSQTYYVPYPVPAQAPATNTLSILALIAAFLAPFVVPVVLGHISLNQIRRTGEGGRGLAIAALVLGYIQVALWGLLICFIVWVGVVAAASS</sequence>
<gene>
    <name evidence="4" type="ORF">EV139_1449</name>
</gene>
<dbReference type="Proteomes" id="UP000291832">
    <property type="component" value="Unassembled WGS sequence"/>
</dbReference>
<dbReference type="AlphaFoldDB" id="A0A4Q7TXX2"/>
<protein>
    <submittedName>
        <fullName evidence="4">Uncharacterized protein DUF4190</fullName>
    </submittedName>
</protein>
<dbReference type="Pfam" id="PF13828">
    <property type="entry name" value="DUF4190"/>
    <property type="match status" value="1"/>
</dbReference>
<proteinExistence type="predicted"/>
<organism evidence="4 5">
    <name type="scientific">Leucobacter luti</name>
    <dbReference type="NCBI Taxonomy" id="340320"/>
    <lineage>
        <taxon>Bacteria</taxon>
        <taxon>Bacillati</taxon>
        <taxon>Actinomycetota</taxon>
        <taxon>Actinomycetes</taxon>
        <taxon>Micrococcales</taxon>
        <taxon>Microbacteriaceae</taxon>
        <taxon>Leucobacter</taxon>
    </lineage>
</organism>
<feature type="region of interest" description="Disordered" evidence="1">
    <location>
        <begin position="1"/>
        <end position="47"/>
    </location>
</feature>
<feature type="transmembrane region" description="Helical" evidence="2">
    <location>
        <begin position="109"/>
        <end position="137"/>
    </location>
</feature>
<dbReference type="InterPro" id="IPR025241">
    <property type="entry name" value="DUF4190"/>
</dbReference>
<evidence type="ECO:0000313" key="5">
    <source>
        <dbReference type="Proteomes" id="UP000291832"/>
    </source>
</evidence>
<dbReference type="EMBL" id="SHKI01000004">
    <property type="protein sequence ID" value="RZT66025.1"/>
    <property type="molecule type" value="Genomic_DNA"/>
</dbReference>
<feature type="transmembrane region" description="Helical" evidence="2">
    <location>
        <begin position="73"/>
        <end position="97"/>
    </location>
</feature>
<evidence type="ECO:0000313" key="4">
    <source>
        <dbReference type="EMBL" id="RZT66025.1"/>
    </source>
</evidence>
<accession>A0A4Q7TXX2</accession>
<evidence type="ECO:0000256" key="2">
    <source>
        <dbReference type="SAM" id="Phobius"/>
    </source>
</evidence>
<comment type="caution">
    <text evidence="4">The sequence shown here is derived from an EMBL/GenBank/DDBJ whole genome shotgun (WGS) entry which is preliminary data.</text>
</comment>
<name>A0A4Q7TXX2_9MICO</name>